<dbReference type="SUPFAM" id="SSF55455">
    <property type="entry name" value="SRF-like"/>
    <property type="match status" value="1"/>
</dbReference>
<dbReference type="Proteomes" id="UP001147747">
    <property type="component" value="Unassembled WGS sequence"/>
</dbReference>
<reference evidence="1" key="2">
    <citation type="journal article" date="2023" name="IMA Fungus">
        <title>Comparative genomic study of the Penicillium genus elucidates a diverse pangenome and 15 lateral gene transfer events.</title>
        <authorList>
            <person name="Petersen C."/>
            <person name="Sorensen T."/>
            <person name="Nielsen M.R."/>
            <person name="Sondergaard T.E."/>
            <person name="Sorensen J.L."/>
            <person name="Fitzpatrick D.A."/>
            <person name="Frisvad J.C."/>
            <person name="Nielsen K.L."/>
        </authorList>
    </citation>
    <scope>NUCLEOTIDE SEQUENCE</scope>
    <source>
        <strain evidence="1">IBT 29677</strain>
    </source>
</reference>
<dbReference type="EMBL" id="JAPZBU010000005">
    <property type="protein sequence ID" value="KAJ5404028.1"/>
    <property type="molecule type" value="Genomic_DNA"/>
</dbReference>
<dbReference type="GeneID" id="81367516"/>
<dbReference type="AlphaFoldDB" id="A0A9W9W5V6"/>
<organism evidence="1 2">
    <name type="scientific">Penicillium cosmopolitanum</name>
    <dbReference type="NCBI Taxonomy" id="1131564"/>
    <lineage>
        <taxon>Eukaryota</taxon>
        <taxon>Fungi</taxon>
        <taxon>Dikarya</taxon>
        <taxon>Ascomycota</taxon>
        <taxon>Pezizomycotina</taxon>
        <taxon>Eurotiomycetes</taxon>
        <taxon>Eurotiomycetidae</taxon>
        <taxon>Eurotiales</taxon>
        <taxon>Aspergillaceae</taxon>
        <taxon>Penicillium</taxon>
    </lineage>
</organism>
<dbReference type="OrthoDB" id="4365475at2759"/>
<dbReference type="InterPro" id="IPR036879">
    <property type="entry name" value="TF_MADSbox_sf"/>
</dbReference>
<evidence type="ECO:0008006" key="3">
    <source>
        <dbReference type="Google" id="ProtNLM"/>
    </source>
</evidence>
<name>A0A9W9W5V6_9EURO</name>
<accession>A0A9W9W5V6</accession>
<dbReference type="GO" id="GO:0003677">
    <property type="term" value="F:DNA binding"/>
    <property type="evidence" value="ECO:0007669"/>
    <property type="project" value="InterPro"/>
</dbReference>
<reference evidence="1" key="1">
    <citation type="submission" date="2022-12" db="EMBL/GenBank/DDBJ databases">
        <authorList>
            <person name="Petersen C."/>
        </authorList>
    </citation>
    <scope>NUCLEOTIDE SEQUENCE</scope>
    <source>
        <strain evidence="1">IBT 29677</strain>
    </source>
</reference>
<evidence type="ECO:0000313" key="1">
    <source>
        <dbReference type="EMBL" id="KAJ5404028.1"/>
    </source>
</evidence>
<protein>
    <recommendedName>
        <fullName evidence="3">MADS-box domain-containing protein</fullName>
    </recommendedName>
</protein>
<dbReference type="RefSeq" id="XP_056491270.1">
    <property type="nucleotide sequence ID" value="XM_056628536.1"/>
</dbReference>
<dbReference type="GO" id="GO:0045944">
    <property type="term" value="P:positive regulation of transcription by RNA polymerase II"/>
    <property type="evidence" value="ECO:0007669"/>
    <property type="project" value="UniProtKB-ARBA"/>
</dbReference>
<proteinExistence type="predicted"/>
<sequence>MANETTTRSDRTRQEQIRKRRHNLFKRIKEFNDRYQIETWLVMRMPSGWIYTFNTNDEKAPTEEELAESKKPVVRKCPEDYESKEDYSIRVRSPPPFTFQRPTYKKSQKLDSIEHLIERFD</sequence>
<keyword evidence="2" id="KW-1185">Reference proteome</keyword>
<evidence type="ECO:0000313" key="2">
    <source>
        <dbReference type="Proteomes" id="UP001147747"/>
    </source>
</evidence>
<gene>
    <name evidence="1" type="ORF">N7509_003899</name>
</gene>
<comment type="caution">
    <text evidence="1">The sequence shown here is derived from an EMBL/GenBank/DDBJ whole genome shotgun (WGS) entry which is preliminary data.</text>
</comment>
<dbReference type="GO" id="GO:0046983">
    <property type="term" value="F:protein dimerization activity"/>
    <property type="evidence" value="ECO:0007669"/>
    <property type="project" value="InterPro"/>
</dbReference>